<protein>
    <submittedName>
        <fullName evidence="8">Uncharacterized protein</fullName>
    </submittedName>
</protein>
<accession>A0A075APS7</accession>
<gene>
    <name evidence="8" type="ORF">O9G_003930</name>
</gene>
<dbReference type="EMBL" id="KE561185">
    <property type="protein sequence ID" value="EPZ32083.1"/>
    <property type="molecule type" value="Genomic_DNA"/>
</dbReference>
<dbReference type="PROSITE" id="PS50002">
    <property type="entry name" value="SH3"/>
    <property type="match status" value="1"/>
</dbReference>
<evidence type="ECO:0000256" key="3">
    <source>
        <dbReference type="ARBA" id="ARBA00022679"/>
    </source>
</evidence>
<dbReference type="OrthoDB" id="2014825at2759"/>
<feature type="chain" id="PRO_5001704711" evidence="5">
    <location>
        <begin position="28"/>
        <end position="433"/>
    </location>
</feature>
<proteinExistence type="predicted"/>
<sequence length="433" mass="49585">MNHRRIRFISLGITILVTLFVTLKLNGESGTSTIILNDIESLKAKEELKMPDQSKETSIDRNDRNESSCQRTLVCNVNKACGFGCQIHHAVHCFHTAIATKRTLVLETKDWSYKPEGGWDKIFLPITQCPKRQEENQYPFFSEDSDHDPHVFLPIVENNQPKYEIPNMPEDLFDELKSIHGYPTVWWIGHLVSYILRPTLKTLEPMEDQKRLWAWQTPVVGVHIRRTDKIGLEAIYYSLDEYMEHKYFGKLESSQSVKVKAVFLATDEPQVIQEAKSRYKEYIFYTNDHAASLANHVYGSRYSDSSLHGVFSDVYHLSNTDFLVCTMSSQICRLAYELMQTKHTDKSNSFVSLDDPYYFGGWLPKKVCAIEDHIAKSSEGLDARIGDIFEHLGENDGFVKGKNIRTGSVGLIPTNKVEVCMKGTPFPNILNDK</sequence>
<dbReference type="HOGENOM" id="CLU_021940_1_1_1"/>
<feature type="domain" description="SH3" evidence="6">
    <location>
        <begin position="362"/>
        <end position="422"/>
    </location>
</feature>
<dbReference type="Proteomes" id="UP000030755">
    <property type="component" value="Unassembled WGS sequence"/>
</dbReference>
<keyword evidence="5" id="KW-0732">Signal</keyword>
<evidence type="ECO:0000313" key="9">
    <source>
        <dbReference type="Proteomes" id="UP000030755"/>
    </source>
</evidence>
<name>A0A075APS7_ROZAC</name>
<evidence type="ECO:0000256" key="4">
    <source>
        <dbReference type="PROSITE-ProRule" id="PRU00192"/>
    </source>
</evidence>
<feature type="domain" description="GT23" evidence="7">
    <location>
        <begin position="69"/>
        <end position="353"/>
    </location>
</feature>
<evidence type="ECO:0000256" key="5">
    <source>
        <dbReference type="SAM" id="SignalP"/>
    </source>
</evidence>
<evidence type="ECO:0000313" key="8">
    <source>
        <dbReference type="EMBL" id="EPZ32083.1"/>
    </source>
</evidence>
<dbReference type="SUPFAM" id="SSF50044">
    <property type="entry name" value="SH3-domain"/>
    <property type="match status" value="1"/>
</dbReference>
<dbReference type="GO" id="GO:0006487">
    <property type="term" value="P:protein N-linked glycosylation"/>
    <property type="evidence" value="ECO:0007669"/>
    <property type="project" value="TreeGrafter"/>
</dbReference>
<dbReference type="AlphaFoldDB" id="A0A075APS7"/>
<dbReference type="InterPro" id="IPR045573">
    <property type="entry name" value="Fut8_N_cat"/>
</dbReference>
<dbReference type="CDD" id="cd11300">
    <property type="entry name" value="Fut8_like"/>
    <property type="match status" value="1"/>
</dbReference>
<dbReference type="PANTHER" id="PTHR13132:SF29">
    <property type="entry name" value="ALPHA-(1,6)-FUCOSYLTRANSFERASE"/>
    <property type="match status" value="1"/>
</dbReference>
<feature type="signal peptide" evidence="5">
    <location>
        <begin position="1"/>
        <end position="27"/>
    </location>
</feature>
<dbReference type="Pfam" id="PF19745">
    <property type="entry name" value="FUT8_N_cat"/>
    <property type="match status" value="1"/>
</dbReference>
<evidence type="ECO:0000256" key="2">
    <source>
        <dbReference type="ARBA" id="ARBA00022676"/>
    </source>
</evidence>
<keyword evidence="3" id="KW-0808">Transferase</keyword>
<dbReference type="Gene3D" id="2.30.30.40">
    <property type="entry name" value="SH3 Domains"/>
    <property type="match status" value="1"/>
</dbReference>
<dbReference type="STRING" id="988480.A0A075APS7"/>
<dbReference type="PROSITE" id="PS51659">
    <property type="entry name" value="GT23"/>
    <property type="match status" value="1"/>
</dbReference>
<keyword evidence="9" id="KW-1185">Reference proteome</keyword>
<keyword evidence="2" id="KW-0328">Glycosyltransferase</keyword>
<dbReference type="SMART" id="SM00326">
    <property type="entry name" value="SH3"/>
    <property type="match status" value="1"/>
</dbReference>
<dbReference type="Gene3D" id="3.40.50.11350">
    <property type="match status" value="1"/>
</dbReference>
<dbReference type="InterPro" id="IPR036028">
    <property type="entry name" value="SH3-like_dom_sf"/>
</dbReference>
<organism evidence="8 9">
    <name type="scientific">Rozella allomycis (strain CSF55)</name>
    <dbReference type="NCBI Taxonomy" id="988480"/>
    <lineage>
        <taxon>Eukaryota</taxon>
        <taxon>Fungi</taxon>
        <taxon>Fungi incertae sedis</taxon>
        <taxon>Cryptomycota</taxon>
        <taxon>Cryptomycota incertae sedis</taxon>
        <taxon>Rozella</taxon>
    </lineage>
</organism>
<dbReference type="GO" id="GO:0046921">
    <property type="term" value="F:alpha-(1-&gt;6)-fucosyltransferase activity"/>
    <property type="evidence" value="ECO:0007669"/>
    <property type="project" value="TreeGrafter"/>
</dbReference>
<dbReference type="InterPro" id="IPR001452">
    <property type="entry name" value="SH3_domain"/>
</dbReference>
<evidence type="ECO:0000256" key="1">
    <source>
        <dbReference type="ARBA" id="ARBA00022443"/>
    </source>
</evidence>
<evidence type="ECO:0000259" key="7">
    <source>
        <dbReference type="PROSITE" id="PS51659"/>
    </source>
</evidence>
<dbReference type="PANTHER" id="PTHR13132">
    <property type="entry name" value="ALPHA- 1,6 -FUCOSYLTRANSFERASE"/>
    <property type="match status" value="1"/>
</dbReference>
<dbReference type="InterPro" id="IPR027350">
    <property type="entry name" value="GT23_dom"/>
</dbReference>
<evidence type="ECO:0000259" key="6">
    <source>
        <dbReference type="PROSITE" id="PS50002"/>
    </source>
</evidence>
<keyword evidence="1 4" id="KW-0728">SH3 domain</keyword>
<reference evidence="8 9" key="1">
    <citation type="journal article" date="2013" name="Curr. Biol.">
        <title>Shared signatures of parasitism and phylogenomics unite Cryptomycota and microsporidia.</title>
        <authorList>
            <person name="James T.Y."/>
            <person name="Pelin A."/>
            <person name="Bonen L."/>
            <person name="Ahrendt S."/>
            <person name="Sain D."/>
            <person name="Corradi N."/>
            <person name="Stajich J.E."/>
        </authorList>
    </citation>
    <scope>NUCLEOTIDE SEQUENCE [LARGE SCALE GENOMIC DNA]</scope>
    <source>
        <strain evidence="8 9">CSF55</strain>
    </source>
</reference>